<organism evidence="2">
    <name type="scientific">uncultured Rubrobacteraceae bacterium</name>
    <dbReference type="NCBI Taxonomy" id="349277"/>
    <lineage>
        <taxon>Bacteria</taxon>
        <taxon>Bacillati</taxon>
        <taxon>Actinomycetota</taxon>
        <taxon>Rubrobacteria</taxon>
        <taxon>Rubrobacterales</taxon>
        <taxon>Rubrobacteraceae</taxon>
        <taxon>environmental samples</taxon>
    </lineage>
</organism>
<proteinExistence type="predicted"/>
<name>A0A6J4SIS0_9ACTN</name>
<accession>A0A6J4SIS0</accession>
<evidence type="ECO:0000256" key="1">
    <source>
        <dbReference type="SAM" id="MobiDB-lite"/>
    </source>
</evidence>
<protein>
    <submittedName>
        <fullName evidence="2">Uncharacterized protein</fullName>
    </submittedName>
</protein>
<gene>
    <name evidence="2" type="ORF">AVDCRST_MAG12-2426</name>
</gene>
<sequence>VPGFLRSAGPHAQAAGVQRQGRRASAVRPQRGQTLAARQARPTTLHPGGGRRTGGDVARGLGAARSEKAI</sequence>
<feature type="non-terminal residue" evidence="2">
    <location>
        <position position="1"/>
    </location>
</feature>
<dbReference type="EMBL" id="CADCVK010000355">
    <property type="protein sequence ID" value="CAA9497055.1"/>
    <property type="molecule type" value="Genomic_DNA"/>
</dbReference>
<reference evidence="2" key="1">
    <citation type="submission" date="2020-02" db="EMBL/GenBank/DDBJ databases">
        <authorList>
            <person name="Meier V. D."/>
        </authorList>
    </citation>
    <scope>NUCLEOTIDE SEQUENCE</scope>
    <source>
        <strain evidence="2">AVDCRST_MAG12</strain>
    </source>
</reference>
<evidence type="ECO:0000313" key="2">
    <source>
        <dbReference type="EMBL" id="CAA9497055.1"/>
    </source>
</evidence>
<feature type="region of interest" description="Disordered" evidence="1">
    <location>
        <begin position="1"/>
        <end position="70"/>
    </location>
</feature>
<dbReference type="AlphaFoldDB" id="A0A6J4SIS0"/>
<feature type="non-terminal residue" evidence="2">
    <location>
        <position position="70"/>
    </location>
</feature>